<reference evidence="2 3" key="1">
    <citation type="journal article" date="2013" name="Appl. Environ. Microbiol.">
        <title>The Carbohydrate Metabolism Signature of Lactococcus lactis Strain A12 Reveals Its Sourdough Ecosystem Origin.</title>
        <authorList>
            <person name="Passerini D."/>
            <person name="Coddeville M."/>
            <person name="Le Bourgeois P."/>
            <person name="Loubiere P."/>
            <person name="Ritzenthaler P."/>
            <person name="Fontagne-Faucher C."/>
            <person name="Daveran-Mingot M.L."/>
            <person name="Cocaign-Bousquet M."/>
        </authorList>
    </citation>
    <scope>NUCLEOTIDE SEQUENCE [LARGE SCALE GENOMIC DNA]</scope>
    <source>
        <strain evidence="2 3">A12</strain>
    </source>
</reference>
<feature type="transmembrane region" description="Helical" evidence="1">
    <location>
        <begin position="96"/>
        <end position="116"/>
    </location>
</feature>
<keyword evidence="1" id="KW-0812">Transmembrane</keyword>
<proteinExistence type="predicted"/>
<accession>S6F870</accession>
<feature type="transmembrane region" description="Helical" evidence="1">
    <location>
        <begin position="55"/>
        <end position="75"/>
    </location>
</feature>
<gene>
    <name evidence="2" type="primary">yoaF</name>
    <name evidence="2" type="ORF">O9U_03710</name>
</gene>
<dbReference type="RefSeq" id="WP_021722802.1">
    <property type="nucleotide sequence ID" value="NZ_CBLU010000014.1"/>
</dbReference>
<protein>
    <recommendedName>
        <fullName evidence="4">Hydrophobic protein</fullName>
    </recommendedName>
</protein>
<evidence type="ECO:0008006" key="4">
    <source>
        <dbReference type="Google" id="ProtNLM"/>
    </source>
</evidence>
<keyword evidence="1" id="KW-1133">Transmembrane helix</keyword>
<dbReference type="AlphaFoldDB" id="S6F870"/>
<comment type="caution">
    <text evidence="2">The sequence shown here is derived from an EMBL/GenBank/DDBJ whole genome shotgun (WGS) entry which is preliminary data.</text>
</comment>
<dbReference type="EMBL" id="CBLU010000014">
    <property type="protein sequence ID" value="CDG04984.1"/>
    <property type="molecule type" value="Genomic_DNA"/>
</dbReference>
<sequence>MLKIGSYILLFYLAFRLSRHSFEFEKVSRLELIILPLYSTLMFFITMTWGEENIMVAIILLFLSFLVGWLQASKVEFKDEGKEDKYQRPIVLMKKNWSYIIGWGILFLLIIGAHFYSNSHMEVEEVVTEFWKEIVKEISIFARFNAKDGWETWLITGVSSLTFTAFIKSKNKKLEKSLARKRKIVLLVSRYFCD</sequence>
<feature type="transmembrane region" description="Helical" evidence="1">
    <location>
        <begin position="150"/>
        <end position="167"/>
    </location>
</feature>
<evidence type="ECO:0000313" key="2">
    <source>
        <dbReference type="EMBL" id="CDG04984.1"/>
    </source>
</evidence>
<evidence type="ECO:0000313" key="3">
    <source>
        <dbReference type="Proteomes" id="UP000015361"/>
    </source>
</evidence>
<dbReference type="Proteomes" id="UP000015361">
    <property type="component" value="Unassembled WGS sequence"/>
</dbReference>
<feature type="transmembrane region" description="Helical" evidence="1">
    <location>
        <begin position="30"/>
        <end position="49"/>
    </location>
</feature>
<organism evidence="2 3">
    <name type="scientific">Lactococcus lactis subsp. lactis A12</name>
    <dbReference type="NCBI Taxonomy" id="1137134"/>
    <lineage>
        <taxon>Bacteria</taxon>
        <taxon>Bacillati</taxon>
        <taxon>Bacillota</taxon>
        <taxon>Bacilli</taxon>
        <taxon>Lactobacillales</taxon>
        <taxon>Streptococcaceae</taxon>
        <taxon>Lactococcus</taxon>
    </lineage>
</organism>
<keyword evidence="1" id="KW-0472">Membrane</keyword>
<name>S6F870_LACLL</name>
<evidence type="ECO:0000256" key="1">
    <source>
        <dbReference type="SAM" id="Phobius"/>
    </source>
</evidence>